<accession>A0A556U5J0</accession>
<evidence type="ECO:0000313" key="5">
    <source>
        <dbReference type="Proteomes" id="UP000319801"/>
    </source>
</evidence>
<evidence type="ECO:0000256" key="1">
    <source>
        <dbReference type="ARBA" id="ARBA00023054"/>
    </source>
</evidence>
<proteinExistence type="inferred from homology"/>
<organism evidence="4 5">
    <name type="scientific">Bagarius yarrelli</name>
    <name type="common">Goonch</name>
    <name type="synonym">Bagrus yarrelli</name>
    <dbReference type="NCBI Taxonomy" id="175774"/>
    <lineage>
        <taxon>Eukaryota</taxon>
        <taxon>Metazoa</taxon>
        <taxon>Chordata</taxon>
        <taxon>Craniata</taxon>
        <taxon>Vertebrata</taxon>
        <taxon>Euteleostomi</taxon>
        <taxon>Actinopterygii</taxon>
        <taxon>Neopterygii</taxon>
        <taxon>Teleostei</taxon>
        <taxon>Ostariophysi</taxon>
        <taxon>Siluriformes</taxon>
        <taxon>Sisoridae</taxon>
        <taxon>Sisorinae</taxon>
        <taxon>Bagarius</taxon>
    </lineage>
</organism>
<feature type="coiled-coil region" evidence="3">
    <location>
        <begin position="221"/>
        <end position="248"/>
    </location>
</feature>
<protein>
    <submittedName>
        <fullName evidence="4">Protein FAM81B</fullName>
    </submittedName>
</protein>
<comment type="caution">
    <text evidence="4">The sequence shown here is derived from an EMBL/GenBank/DDBJ whole genome shotgun (WGS) entry which is preliminary data.</text>
</comment>
<dbReference type="OrthoDB" id="10014002at2759"/>
<evidence type="ECO:0000256" key="2">
    <source>
        <dbReference type="ARBA" id="ARBA00046344"/>
    </source>
</evidence>
<sequence length="337" mass="38713">METNRPEQTLATLLETALRIKEDVVKSLHDTQGSVFLEASARKLLESHIQIITHIVKQLSKDIQVLEAQIVQRDSITAGTTFAVQSLDHKNLTVIGDLRGRVARCDATIATLSGDVRVGEQKILRLQQEVTEMRSEIELRVRDLELKISESMERLETLQTQQIGSYKNVAGDIQKNIQQLEIRTSNGLKELEEEAVRIRRWTEKQLSNTTQTQTENRQQLHTLLQERMAKVEEKLKEQEHLMTDHLSRIEKQLEKKRSGDQTKQIESRINTKINAMEKSFQAELEQMKRTYQSGFQSVHDAIASLTLIGDTKAKLDKGELKKDIRQIRRMIVGQTDE</sequence>
<keyword evidence="1 3" id="KW-0175">Coiled coil</keyword>
<feature type="coiled-coil region" evidence="3">
    <location>
        <begin position="116"/>
        <end position="161"/>
    </location>
</feature>
<dbReference type="EMBL" id="VCAZ01000050">
    <property type="protein sequence ID" value="TSM86012.1"/>
    <property type="molecule type" value="Genomic_DNA"/>
</dbReference>
<name>A0A556U5J0_BAGYA</name>
<comment type="similarity">
    <text evidence="2">Belongs to the FAM81 family.</text>
</comment>
<reference evidence="4 5" key="1">
    <citation type="journal article" date="2019" name="Genome Biol. Evol.">
        <title>Whole-Genome Sequencing of the Giant Devil Catfish, Bagarius yarrelli.</title>
        <authorList>
            <person name="Jiang W."/>
            <person name="Lv Y."/>
            <person name="Cheng L."/>
            <person name="Yang K."/>
            <person name="Chao B."/>
            <person name="Wang X."/>
            <person name="Li Y."/>
            <person name="Pan X."/>
            <person name="You X."/>
            <person name="Zhang Y."/>
            <person name="Yang J."/>
            <person name="Li J."/>
            <person name="Zhang X."/>
            <person name="Liu S."/>
            <person name="Sun C."/>
            <person name="Yang J."/>
            <person name="Shi Q."/>
        </authorList>
    </citation>
    <scope>NUCLEOTIDE SEQUENCE [LARGE SCALE GENOMIC DNA]</scope>
    <source>
        <strain evidence="4">JWS20170419001</strain>
        <tissue evidence="4">Muscle</tissue>
    </source>
</reference>
<dbReference type="Proteomes" id="UP000319801">
    <property type="component" value="Unassembled WGS sequence"/>
</dbReference>
<dbReference type="PANTHER" id="PTHR22420:SF5">
    <property type="entry name" value="PROTEIN FAM81B"/>
    <property type="match status" value="1"/>
</dbReference>
<dbReference type="InterPro" id="IPR029619">
    <property type="entry name" value="FAM81"/>
</dbReference>
<evidence type="ECO:0000256" key="3">
    <source>
        <dbReference type="SAM" id="Coils"/>
    </source>
</evidence>
<dbReference type="AlphaFoldDB" id="A0A556U5J0"/>
<evidence type="ECO:0000313" key="4">
    <source>
        <dbReference type="EMBL" id="TSM86012.1"/>
    </source>
</evidence>
<dbReference type="PANTHER" id="PTHR22420">
    <property type="entry name" value="PROTEIN FAM81A"/>
    <property type="match status" value="1"/>
</dbReference>
<keyword evidence="5" id="KW-1185">Reference proteome</keyword>
<gene>
    <name evidence="4" type="ORF">Baya_8220</name>
</gene>